<proteinExistence type="inferred from homology"/>
<dbReference type="InterPro" id="IPR036648">
    <property type="entry name" value="CN_Hdrase_a/SCN_Hdrase_g_sf"/>
</dbReference>
<dbReference type="InterPro" id="IPR023900">
    <property type="entry name" value="CN_Hdrtase_asu/SCN_Hdrlase_gsu"/>
</dbReference>
<dbReference type="RefSeq" id="WP_283486350.1">
    <property type="nucleotide sequence ID" value="NZ_CP125947.1"/>
</dbReference>
<dbReference type="InterPro" id="IPR004232">
    <property type="entry name" value="CN_Hdrtase_a/SCN_Hdrlase_g"/>
</dbReference>
<dbReference type="Pfam" id="PF02979">
    <property type="entry name" value="NHase_alpha"/>
    <property type="match status" value="1"/>
</dbReference>
<dbReference type="GO" id="GO:0018822">
    <property type="term" value="F:nitrile hydratase activity"/>
    <property type="evidence" value="ECO:0007669"/>
    <property type="project" value="UniProtKB-EC"/>
</dbReference>
<dbReference type="EMBL" id="CP125947">
    <property type="protein sequence ID" value="WHS65249.1"/>
    <property type="molecule type" value="Genomic_DNA"/>
</dbReference>
<keyword evidence="8" id="KW-1185">Reference proteome</keyword>
<dbReference type="PIRSF" id="PIRSF001426">
    <property type="entry name" value="NHase_alpha"/>
    <property type="match status" value="1"/>
</dbReference>
<dbReference type="NCBIfam" id="TIGR01323">
    <property type="entry name" value="nitrile_alph"/>
    <property type="match status" value="1"/>
</dbReference>
<accession>A0ABY8SQ91</accession>
<comment type="catalytic activity">
    <reaction evidence="5">
        <text>an aliphatic primary amide = an aliphatic nitrile + H2O</text>
        <dbReference type="Rhea" id="RHEA:12673"/>
        <dbReference type="ChEBI" id="CHEBI:15377"/>
        <dbReference type="ChEBI" id="CHEBI:65285"/>
        <dbReference type="ChEBI" id="CHEBI:80291"/>
        <dbReference type="EC" id="4.2.1.84"/>
    </reaction>
</comment>
<dbReference type="SUPFAM" id="SSF56209">
    <property type="entry name" value="Nitrile hydratase alpha chain"/>
    <property type="match status" value="1"/>
</dbReference>
<evidence type="ECO:0000256" key="5">
    <source>
        <dbReference type="ARBA" id="ARBA00044877"/>
    </source>
</evidence>
<evidence type="ECO:0000256" key="3">
    <source>
        <dbReference type="ARBA" id="ARBA00022723"/>
    </source>
</evidence>
<dbReference type="EC" id="4.2.1.84" evidence="2"/>
<protein>
    <recommendedName>
        <fullName evidence="2">nitrile hydratase</fullName>
        <ecNumber evidence="2">4.2.1.84</ecNumber>
    </recommendedName>
</protein>
<comment type="similarity">
    <text evidence="1">Belongs to the nitrile hydratase subunit alpha family.</text>
</comment>
<keyword evidence="4 7" id="KW-0456">Lyase</keyword>
<name>A0ABY8SQ91_9BURK</name>
<feature type="domain" description="Nitrile hydratase alpha/Thiocyanate hydrolase gamma" evidence="6">
    <location>
        <begin position="14"/>
        <end position="192"/>
    </location>
</feature>
<gene>
    <name evidence="7" type="primary">nthA</name>
    <name evidence="7" type="ORF">QMY55_22665</name>
</gene>
<dbReference type="InterPro" id="IPR018141">
    <property type="entry name" value="Nitrile_hydratase_asu"/>
</dbReference>
<evidence type="ECO:0000313" key="7">
    <source>
        <dbReference type="EMBL" id="WHS65249.1"/>
    </source>
</evidence>
<evidence type="ECO:0000259" key="6">
    <source>
        <dbReference type="Pfam" id="PF02979"/>
    </source>
</evidence>
<dbReference type="Proteomes" id="UP001240697">
    <property type="component" value="Chromosome"/>
</dbReference>
<dbReference type="Gene3D" id="3.90.330.10">
    <property type="entry name" value="Nitrile hydratase alpha /Thiocyanate hydrolase gamma"/>
    <property type="match status" value="1"/>
</dbReference>
<evidence type="ECO:0000256" key="2">
    <source>
        <dbReference type="ARBA" id="ARBA00013079"/>
    </source>
</evidence>
<evidence type="ECO:0000256" key="4">
    <source>
        <dbReference type="ARBA" id="ARBA00023239"/>
    </source>
</evidence>
<evidence type="ECO:0000313" key="8">
    <source>
        <dbReference type="Proteomes" id="UP001240697"/>
    </source>
</evidence>
<reference evidence="7 8" key="1">
    <citation type="submission" date="2023-05" db="EMBL/GenBank/DDBJ databases">
        <authorList>
            <person name="Yin Y."/>
            <person name="Lu Z."/>
        </authorList>
    </citation>
    <scope>NUCLEOTIDE SEQUENCE [LARGE SCALE GENOMIC DNA]</scope>
    <source>
        <strain evidence="7 8">ZM22</strain>
    </source>
</reference>
<organism evidence="7 8">
    <name type="scientific">Comamonas resistens</name>
    <dbReference type="NCBI Taxonomy" id="3046670"/>
    <lineage>
        <taxon>Bacteria</taxon>
        <taxon>Pseudomonadati</taxon>
        <taxon>Pseudomonadota</taxon>
        <taxon>Betaproteobacteria</taxon>
        <taxon>Burkholderiales</taxon>
        <taxon>Comamonadaceae</taxon>
        <taxon>Comamonas</taxon>
    </lineage>
</organism>
<sequence length="194" mass="22076">MTATATKTLTNKDRALALKSVLEAKKIIPAGHMEKWAKHQKKDWNASNAARVVVRAWTDPEYRKLLLSDAQTAIEEYGYTGPQGEYTVVLEDTPDVHNIIVCTLCSCTHWPLLGIPPEWYKSFEYRARVVSEPRKVLTEMGTDVPEDVELRVWDTTAETRYIVLPMRPAYTEGWTEQELMKIVTKDVLIGVALI</sequence>
<keyword evidence="3" id="KW-0479">Metal-binding</keyword>
<evidence type="ECO:0000256" key="1">
    <source>
        <dbReference type="ARBA" id="ARBA00009363"/>
    </source>
</evidence>